<evidence type="ECO:0000256" key="1">
    <source>
        <dbReference type="SAM" id="MobiDB-lite"/>
    </source>
</evidence>
<dbReference type="Proteomes" id="UP000187465">
    <property type="component" value="Unassembled WGS sequence"/>
</dbReference>
<evidence type="ECO:0000313" key="4">
    <source>
        <dbReference type="Proteomes" id="UP000187465"/>
    </source>
</evidence>
<organism evidence="3 4">
    <name type="scientific">Paenibacillus odorifer</name>
    <dbReference type="NCBI Taxonomy" id="189426"/>
    <lineage>
        <taxon>Bacteria</taxon>
        <taxon>Bacillati</taxon>
        <taxon>Bacillota</taxon>
        <taxon>Bacilli</taxon>
        <taxon>Bacillales</taxon>
        <taxon>Paenibacillaceae</taxon>
        <taxon>Paenibacillus</taxon>
    </lineage>
</organism>
<dbReference type="RefSeq" id="WP_076179479.1">
    <property type="nucleotide sequence ID" value="NZ_MKQP01000040.1"/>
</dbReference>
<keyword evidence="2" id="KW-0812">Transmembrane</keyword>
<keyword evidence="2" id="KW-1133">Transmembrane helix</keyword>
<dbReference type="EMBL" id="MKQP01000040">
    <property type="protein sequence ID" value="OMD26711.1"/>
    <property type="molecule type" value="Genomic_DNA"/>
</dbReference>
<feature type="compositionally biased region" description="Basic residues" evidence="1">
    <location>
        <begin position="1"/>
        <end position="17"/>
    </location>
</feature>
<feature type="region of interest" description="Disordered" evidence="1">
    <location>
        <begin position="1"/>
        <end position="26"/>
    </location>
</feature>
<sequence length="231" mass="27109">MSKNKAHKNKKSKHRSPKNPVLESGSNTSYPIGIELLKQRESLIKTSDKTFILAKWDKRLYLDKIRLVFSPITLIPMIVTWIETPLHKLGAAPHELQNTFPIILKTVEICDTVMYWLQTSGYIQILYLLLSINFIQILYKHAKHNNQLQEKMTPQIIYKMLFDLVLLYSATQYFPGVMGSILAKGTILLIVLTIPYLIQIRHYQKRNGSFDPDQLLKRERRKENKRLRKYK</sequence>
<accession>A0A1R0X1D6</accession>
<evidence type="ECO:0000313" key="3">
    <source>
        <dbReference type="EMBL" id="OMD26711.1"/>
    </source>
</evidence>
<protein>
    <submittedName>
        <fullName evidence="3">Uncharacterized protein</fullName>
    </submittedName>
</protein>
<keyword evidence="2" id="KW-0472">Membrane</keyword>
<dbReference type="AlphaFoldDB" id="A0A1R0X1D6"/>
<feature type="transmembrane region" description="Helical" evidence="2">
    <location>
        <begin position="181"/>
        <end position="198"/>
    </location>
</feature>
<reference evidence="3 4" key="1">
    <citation type="submission" date="2016-10" db="EMBL/GenBank/DDBJ databases">
        <title>Paenibacillus species isolates.</title>
        <authorList>
            <person name="Beno S.M."/>
        </authorList>
    </citation>
    <scope>NUCLEOTIDE SEQUENCE [LARGE SCALE GENOMIC DNA]</scope>
    <source>
        <strain evidence="3 4">FSL H7-0604</strain>
    </source>
</reference>
<feature type="transmembrane region" description="Helical" evidence="2">
    <location>
        <begin position="156"/>
        <end position="175"/>
    </location>
</feature>
<name>A0A1R0X1D6_9BACL</name>
<gene>
    <name evidence="3" type="ORF">BJP51_26325</name>
</gene>
<evidence type="ECO:0000256" key="2">
    <source>
        <dbReference type="SAM" id="Phobius"/>
    </source>
</evidence>
<proteinExistence type="predicted"/>
<comment type="caution">
    <text evidence="3">The sequence shown here is derived from an EMBL/GenBank/DDBJ whole genome shotgun (WGS) entry which is preliminary data.</text>
</comment>
<feature type="transmembrane region" description="Helical" evidence="2">
    <location>
        <begin position="115"/>
        <end position="135"/>
    </location>
</feature>
<feature type="transmembrane region" description="Helical" evidence="2">
    <location>
        <begin position="65"/>
        <end position="82"/>
    </location>
</feature>